<feature type="region of interest" description="Disordered" evidence="1">
    <location>
        <begin position="305"/>
        <end position="325"/>
    </location>
</feature>
<evidence type="ECO:0000313" key="3">
    <source>
        <dbReference type="Proteomes" id="UP000663193"/>
    </source>
</evidence>
<gene>
    <name evidence="2" type="ORF">JI435_040870</name>
</gene>
<dbReference type="Proteomes" id="UP000663193">
    <property type="component" value="Chromosome 8"/>
</dbReference>
<accession>A0A7U2I154</accession>
<dbReference type="OrthoDB" id="3886018at2759"/>
<organism evidence="2 3">
    <name type="scientific">Phaeosphaeria nodorum (strain SN15 / ATCC MYA-4574 / FGSC 10173)</name>
    <name type="common">Glume blotch fungus</name>
    <name type="synonym">Parastagonospora nodorum</name>
    <dbReference type="NCBI Taxonomy" id="321614"/>
    <lineage>
        <taxon>Eukaryota</taxon>
        <taxon>Fungi</taxon>
        <taxon>Dikarya</taxon>
        <taxon>Ascomycota</taxon>
        <taxon>Pezizomycotina</taxon>
        <taxon>Dothideomycetes</taxon>
        <taxon>Pleosporomycetidae</taxon>
        <taxon>Pleosporales</taxon>
        <taxon>Pleosporineae</taxon>
        <taxon>Phaeosphaeriaceae</taxon>
        <taxon>Parastagonospora</taxon>
    </lineage>
</organism>
<feature type="compositionally biased region" description="Pro residues" evidence="1">
    <location>
        <begin position="313"/>
        <end position="325"/>
    </location>
</feature>
<evidence type="ECO:0000256" key="1">
    <source>
        <dbReference type="SAM" id="MobiDB-lite"/>
    </source>
</evidence>
<keyword evidence="3" id="KW-1185">Reference proteome</keyword>
<dbReference type="AlphaFoldDB" id="A0A7U2I154"/>
<sequence>MSKHAVWWSHFWEAPWFVTNDAGTIRNTFLDRSIVMDKNHLGQDIPRPFSANVLGLLNSNKNCQDNFPGLLCEIEAGKSFATGTRTRAFIITPRDSKSNILYNLHVEAIQGELEMVLPGLMPEDLQVITYLPSGSDTDLPEDGGNPKEYQSMYGKFMVQYDPQDTAATSRAGKAAIELWAEYGTEPKARLQWPTLPGQYNPVGPLPVPLGPGTFSNIQASSLVSVILRSSSRSTSTMITSASFAGLRPGFNGVPGCAYVMAPESGQRCVEDYCNCGGTVAPLITARVDDQVSLHCGYSTQPSWNRCPGDPTASPTPTPTPTPSPRPAYAQGVCRMHIQEGPNEIFILLNVNIFDANNVQQYTGNLNVFYKGNAVIEYQATPFGYDIELTAYSVLDGTKELPDSAVLQIKMGAVAKVGYDMRDVTKVPHCNVGQWGGLNLWDQIWGKWYKSKRQADCFWAC</sequence>
<reference evidence="3" key="1">
    <citation type="journal article" date="2021" name="BMC Genomics">
        <title>Chromosome-level genome assembly and manually-curated proteome of model necrotroph Parastagonospora nodorum Sn15 reveals a genome-wide trove of candidate effector homologs, and redundancy of virulence-related functions within an accessory chromosome.</title>
        <authorList>
            <person name="Bertazzoni S."/>
            <person name="Jones D.A.B."/>
            <person name="Phan H.T."/>
            <person name="Tan K.-C."/>
            <person name="Hane J.K."/>
        </authorList>
    </citation>
    <scope>NUCLEOTIDE SEQUENCE [LARGE SCALE GENOMIC DNA]</scope>
    <source>
        <strain evidence="3">SN15 / ATCC MYA-4574 / FGSC 10173)</strain>
    </source>
</reference>
<dbReference type="EMBL" id="CP069030">
    <property type="protein sequence ID" value="QRC97979.1"/>
    <property type="molecule type" value="Genomic_DNA"/>
</dbReference>
<proteinExistence type="predicted"/>
<evidence type="ECO:0000313" key="2">
    <source>
        <dbReference type="EMBL" id="QRC97979.1"/>
    </source>
</evidence>
<protein>
    <submittedName>
        <fullName evidence="2">Uncharacterized protein</fullName>
    </submittedName>
</protein>
<dbReference type="VEuPathDB" id="FungiDB:JI435_040870"/>
<name>A0A7U2I154_PHANO</name>